<evidence type="ECO:0000313" key="1">
    <source>
        <dbReference type="EMBL" id="AGI85259.1"/>
    </source>
</evidence>
<dbReference type="AlphaFoldDB" id="M9SBU0"/>
<organism evidence="1 2">
    <name type="scientific">Methanomethylophilus alvi (strain Mx1201)</name>
    <dbReference type="NCBI Taxonomy" id="1236689"/>
    <lineage>
        <taxon>Archaea</taxon>
        <taxon>Methanobacteriati</taxon>
        <taxon>Thermoplasmatota</taxon>
        <taxon>Thermoplasmata</taxon>
        <taxon>Methanomassiliicoccales</taxon>
        <taxon>Methanomethylophilaceae</taxon>
        <taxon>Methanomethylophilus</taxon>
    </lineage>
</organism>
<gene>
    <name evidence="1" type="ORF">MMALV_05170</name>
</gene>
<dbReference type="HOGENOM" id="CLU_3245166_0_0_2"/>
<proteinExistence type="predicted"/>
<evidence type="ECO:0000313" key="2">
    <source>
        <dbReference type="Proteomes" id="UP000012672"/>
    </source>
</evidence>
<accession>M9SBU0</accession>
<name>M9SBU0_METAX</name>
<sequence length="42" mass="4478">MRNGCKQARMTGGRPFLARPLPGLLLDPAASPMSCTMSIPHP</sequence>
<dbReference type="KEGG" id="max:MMALV_05170"/>
<protein>
    <submittedName>
        <fullName evidence="1">Uncharacterized protein</fullName>
    </submittedName>
</protein>
<dbReference type="InParanoid" id="M9SBU0"/>
<dbReference type="EMBL" id="CP004049">
    <property type="protein sequence ID" value="AGI85259.1"/>
    <property type="molecule type" value="Genomic_DNA"/>
</dbReference>
<dbReference type="STRING" id="1236689.MMALV_05170"/>
<dbReference type="Proteomes" id="UP000012672">
    <property type="component" value="Chromosome"/>
</dbReference>
<keyword evidence="2" id="KW-1185">Reference proteome</keyword>
<reference evidence="1 2" key="1">
    <citation type="journal article" date="2012" name="J. Bacteriol.">
        <title>Genome sequence of 'Candidatus Methanomethylophilus alvus' Mx1201, a methanogenic archaeon from the human gut belonging to a seventh order of methanogens.</title>
        <authorList>
            <person name="Borrel G."/>
            <person name="Harris H.M."/>
            <person name="Tottey W."/>
            <person name="Mihajlovski A."/>
            <person name="Parisot N."/>
            <person name="Peyretaillade E."/>
            <person name="Peyret P."/>
            <person name="Gribaldo S."/>
            <person name="O'Toole P.W."/>
            <person name="Brugere J.F."/>
        </authorList>
    </citation>
    <scope>NUCLEOTIDE SEQUENCE [LARGE SCALE GENOMIC DNA]</scope>
    <source>
        <strain evidence="1 2">Mx1201</strain>
    </source>
</reference>